<proteinExistence type="predicted"/>
<evidence type="ECO:0000313" key="2">
    <source>
        <dbReference type="Proteomes" id="UP000265520"/>
    </source>
</evidence>
<protein>
    <submittedName>
        <fullName evidence="1">Retrotransposon protein putative Ty3-gypsy subclass</fullName>
    </submittedName>
</protein>
<dbReference type="EMBL" id="LXQA011301731">
    <property type="protein sequence ID" value="MCI92460.1"/>
    <property type="molecule type" value="Genomic_DNA"/>
</dbReference>
<comment type="caution">
    <text evidence="1">The sequence shown here is derived from an EMBL/GenBank/DDBJ whole genome shotgun (WGS) entry which is preliminary data.</text>
</comment>
<accession>A0A392W1A4</accession>
<reference evidence="1 2" key="1">
    <citation type="journal article" date="2018" name="Front. Plant Sci.">
        <title>Red Clover (Trifolium pratense) and Zigzag Clover (T. medium) - A Picture of Genomic Similarities and Differences.</title>
        <authorList>
            <person name="Dluhosova J."/>
            <person name="Istvanek J."/>
            <person name="Nedelnik J."/>
            <person name="Repkova J."/>
        </authorList>
    </citation>
    <scope>NUCLEOTIDE SEQUENCE [LARGE SCALE GENOMIC DNA]</scope>
    <source>
        <strain evidence="2">cv. 10/8</strain>
        <tissue evidence="1">Leaf</tissue>
    </source>
</reference>
<organism evidence="1 2">
    <name type="scientific">Trifolium medium</name>
    <dbReference type="NCBI Taxonomy" id="97028"/>
    <lineage>
        <taxon>Eukaryota</taxon>
        <taxon>Viridiplantae</taxon>
        <taxon>Streptophyta</taxon>
        <taxon>Embryophyta</taxon>
        <taxon>Tracheophyta</taxon>
        <taxon>Spermatophyta</taxon>
        <taxon>Magnoliopsida</taxon>
        <taxon>eudicotyledons</taxon>
        <taxon>Gunneridae</taxon>
        <taxon>Pentapetalae</taxon>
        <taxon>rosids</taxon>
        <taxon>fabids</taxon>
        <taxon>Fabales</taxon>
        <taxon>Fabaceae</taxon>
        <taxon>Papilionoideae</taxon>
        <taxon>50 kb inversion clade</taxon>
        <taxon>NPAAA clade</taxon>
        <taxon>Hologalegina</taxon>
        <taxon>IRL clade</taxon>
        <taxon>Trifolieae</taxon>
        <taxon>Trifolium</taxon>
    </lineage>
</organism>
<dbReference type="InterPro" id="IPR043128">
    <property type="entry name" value="Rev_trsase/Diguanyl_cyclase"/>
</dbReference>
<sequence>GHVISKEGIAVDPAKIDTILSWKQPQTVTDVRSFVGLAPKVYRVFCEACGTNDATYEERSTVCLD</sequence>
<dbReference type="Proteomes" id="UP000265520">
    <property type="component" value="Unassembled WGS sequence"/>
</dbReference>
<feature type="non-terminal residue" evidence="1">
    <location>
        <position position="1"/>
    </location>
</feature>
<keyword evidence="2" id="KW-1185">Reference proteome</keyword>
<dbReference type="Gene3D" id="3.30.70.270">
    <property type="match status" value="1"/>
</dbReference>
<dbReference type="InterPro" id="IPR043502">
    <property type="entry name" value="DNA/RNA_pol_sf"/>
</dbReference>
<name>A0A392W1A4_9FABA</name>
<dbReference type="AlphaFoldDB" id="A0A392W1A4"/>
<evidence type="ECO:0000313" key="1">
    <source>
        <dbReference type="EMBL" id="MCI92460.1"/>
    </source>
</evidence>
<dbReference type="SUPFAM" id="SSF56672">
    <property type="entry name" value="DNA/RNA polymerases"/>
    <property type="match status" value="1"/>
</dbReference>